<accession>A0A420W7W5</accession>
<feature type="domain" description="4Fe-4S ferredoxin-type" evidence="4">
    <location>
        <begin position="93"/>
        <end position="124"/>
    </location>
</feature>
<keyword evidence="6" id="KW-1185">Reference proteome</keyword>
<dbReference type="SUPFAM" id="SSF54862">
    <property type="entry name" value="4Fe-4S ferredoxins"/>
    <property type="match status" value="1"/>
</dbReference>
<proteinExistence type="predicted"/>
<dbReference type="Proteomes" id="UP000280881">
    <property type="component" value="Unassembled WGS sequence"/>
</dbReference>
<dbReference type="PROSITE" id="PS00198">
    <property type="entry name" value="4FE4S_FER_1"/>
    <property type="match status" value="2"/>
</dbReference>
<dbReference type="PROSITE" id="PS51257">
    <property type="entry name" value="PROKAR_LIPOPROTEIN"/>
    <property type="match status" value="1"/>
</dbReference>
<evidence type="ECO:0000256" key="1">
    <source>
        <dbReference type="ARBA" id="ARBA00022723"/>
    </source>
</evidence>
<dbReference type="GO" id="GO:0051536">
    <property type="term" value="F:iron-sulfur cluster binding"/>
    <property type="evidence" value="ECO:0007669"/>
    <property type="project" value="UniProtKB-KW"/>
</dbReference>
<dbReference type="RefSeq" id="WP_121169642.1">
    <property type="nucleotide sequence ID" value="NZ_RBIE01000001.1"/>
</dbReference>
<feature type="domain" description="4Fe-4S ferredoxin-type" evidence="4">
    <location>
        <begin position="56"/>
        <end position="85"/>
    </location>
</feature>
<gene>
    <name evidence="5" type="ORF">C7457_0265</name>
</gene>
<dbReference type="PROSITE" id="PS51379">
    <property type="entry name" value="4FE4S_FER_2"/>
    <property type="match status" value="3"/>
</dbReference>
<dbReference type="InterPro" id="IPR017900">
    <property type="entry name" value="4Fe4S_Fe_S_CS"/>
</dbReference>
<name>A0A420W7W5_9BACT</name>
<keyword evidence="2" id="KW-0408">Iron</keyword>
<evidence type="ECO:0000313" key="5">
    <source>
        <dbReference type="EMBL" id="RKQ63394.1"/>
    </source>
</evidence>
<feature type="domain" description="4Fe-4S ferredoxin-type" evidence="4">
    <location>
        <begin position="171"/>
        <end position="200"/>
    </location>
</feature>
<dbReference type="AlphaFoldDB" id="A0A420W7W5"/>
<organism evidence="5 6">
    <name type="scientific">Thermovibrio guaymasensis</name>
    <dbReference type="NCBI Taxonomy" id="240167"/>
    <lineage>
        <taxon>Bacteria</taxon>
        <taxon>Pseudomonadati</taxon>
        <taxon>Aquificota</taxon>
        <taxon>Aquificia</taxon>
        <taxon>Desulfurobacteriales</taxon>
        <taxon>Desulfurobacteriaceae</taxon>
        <taxon>Thermovibrio</taxon>
    </lineage>
</organism>
<sequence>MEKERKTDRREFLKVTLGAFIGGALFSSCSLSDLKNPKTMVKSPIKTNVLRPPGAVPEEHFAQKCIRCGRCGEVCPYHCIKYFDVKTGGVFSGTPYVDVMEKPCYLCMKCVYVCPTGSLVPCAKEEVRMGVAVINRQICVTWQQDKTGLMCKTCFNVCPFSGVAIKIDHDFRPYIIEENCTGCGICAYSCIADTYPENNGKKAISIQPIKWKKIKQIKLEDIKKS</sequence>
<dbReference type="Pfam" id="PF12838">
    <property type="entry name" value="Fer4_7"/>
    <property type="match status" value="1"/>
</dbReference>
<dbReference type="OrthoDB" id="9810688at2"/>
<evidence type="ECO:0000256" key="2">
    <source>
        <dbReference type="ARBA" id="ARBA00023004"/>
    </source>
</evidence>
<protein>
    <submittedName>
        <fullName evidence="5">Ferredoxin-type protein NapG</fullName>
    </submittedName>
</protein>
<keyword evidence="3" id="KW-0411">Iron-sulfur</keyword>
<dbReference type="CDD" id="cd16373">
    <property type="entry name" value="DMSOR_beta_like"/>
    <property type="match status" value="1"/>
</dbReference>
<reference evidence="5 6" key="1">
    <citation type="submission" date="2018-10" db="EMBL/GenBank/DDBJ databases">
        <title>Genomic Encyclopedia of Type Strains, Phase IV (KMG-IV): sequencing the most valuable type-strain genomes for metagenomic binning, comparative biology and taxonomic classification.</title>
        <authorList>
            <person name="Goeker M."/>
        </authorList>
    </citation>
    <scope>NUCLEOTIDE SEQUENCE [LARGE SCALE GENOMIC DNA]</scope>
    <source>
        <strain evidence="5 6">DSM 15521</strain>
    </source>
</reference>
<dbReference type="EMBL" id="RBIE01000001">
    <property type="protein sequence ID" value="RKQ63394.1"/>
    <property type="molecule type" value="Genomic_DNA"/>
</dbReference>
<dbReference type="Pfam" id="PF12800">
    <property type="entry name" value="Fer4_4"/>
    <property type="match status" value="1"/>
</dbReference>
<keyword evidence="1" id="KW-0479">Metal-binding</keyword>
<comment type="caution">
    <text evidence="5">The sequence shown here is derived from an EMBL/GenBank/DDBJ whole genome shotgun (WGS) entry which is preliminary data.</text>
</comment>
<evidence type="ECO:0000313" key="6">
    <source>
        <dbReference type="Proteomes" id="UP000280881"/>
    </source>
</evidence>
<dbReference type="Gene3D" id="3.30.70.20">
    <property type="match status" value="2"/>
</dbReference>
<evidence type="ECO:0000256" key="3">
    <source>
        <dbReference type="ARBA" id="ARBA00023014"/>
    </source>
</evidence>
<evidence type="ECO:0000259" key="4">
    <source>
        <dbReference type="PROSITE" id="PS51379"/>
    </source>
</evidence>
<dbReference type="GO" id="GO:0046872">
    <property type="term" value="F:metal ion binding"/>
    <property type="evidence" value="ECO:0007669"/>
    <property type="project" value="UniProtKB-KW"/>
</dbReference>
<dbReference type="InterPro" id="IPR017896">
    <property type="entry name" value="4Fe4S_Fe-S-bd"/>
</dbReference>